<sequence>MVKLKVQVGNLYNRISEMVDEYVSGKRPNIYKDIKQMMFEYSDIKNKNNFDKAFTEAYEEGKNGGWLDVVQRFSVIEHDYI</sequence>
<dbReference type="EMBL" id="BK032734">
    <property type="protein sequence ID" value="DAF57440.1"/>
    <property type="molecule type" value="Genomic_DNA"/>
</dbReference>
<proteinExistence type="predicted"/>
<accession>A0A8S5T2V8</accession>
<evidence type="ECO:0000313" key="1">
    <source>
        <dbReference type="EMBL" id="DAF57440.1"/>
    </source>
</evidence>
<organism evidence="1">
    <name type="scientific">Myoviridae sp. ctqfO1</name>
    <dbReference type="NCBI Taxonomy" id="2827710"/>
    <lineage>
        <taxon>Viruses</taxon>
        <taxon>Duplodnaviria</taxon>
        <taxon>Heunggongvirae</taxon>
        <taxon>Uroviricota</taxon>
        <taxon>Caudoviricetes</taxon>
    </lineage>
</organism>
<protein>
    <submittedName>
        <fullName evidence="1">Uncharacterized protein</fullName>
    </submittedName>
</protein>
<reference evidence="1" key="1">
    <citation type="journal article" date="2021" name="Proc. Natl. Acad. Sci. U.S.A.">
        <title>A Catalog of Tens of Thousands of Viruses from Human Metagenomes Reveals Hidden Associations with Chronic Diseases.</title>
        <authorList>
            <person name="Tisza M.J."/>
            <person name="Buck C.B."/>
        </authorList>
    </citation>
    <scope>NUCLEOTIDE SEQUENCE</scope>
    <source>
        <strain evidence="1">CtqfO1</strain>
    </source>
</reference>
<name>A0A8S5T2V8_9CAUD</name>